<dbReference type="AlphaFoldDB" id="A0A4R3I323"/>
<keyword evidence="2" id="KW-0963">Cytoplasm</keyword>
<evidence type="ECO:0000256" key="3">
    <source>
        <dbReference type="ARBA" id="ARBA00022795"/>
    </source>
</evidence>
<sequence>MMNSQEVISLYETVAVITDQMLSAAREGDWDRLVELETRCASHVATLRQGEAPVALTGESRLRKVQIINKILADDREIRNLTEPWMLQLSQMMNSAGTERKLSQAYGASQG</sequence>
<keyword evidence="6" id="KW-0969">Cilium</keyword>
<evidence type="ECO:0000256" key="2">
    <source>
        <dbReference type="ARBA" id="ARBA00022490"/>
    </source>
</evidence>
<accession>A0A4R3I323</accession>
<evidence type="ECO:0000313" key="6">
    <source>
        <dbReference type="EMBL" id="TCS39191.1"/>
    </source>
</evidence>
<evidence type="ECO:0000256" key="4">
    <source>
        <dbReference type="ARBA" id="ARBA00023186"/>
    </source>
</evidence>
<name>A0A4R3I323_PAULE</name>
<dbReference type="GO" id="GO:0044781">
    <property type="term" value="P:bacterial-type flagellum organization"/>
    <property type="evidence" value="ECO:0007669"/>
    <property type="project" value="UniProtKB-KW"/>
</dbReference>
<keyword evidence="3" id="KW-1005">Bacterial flagellum biogenesis</keyword>
<dbReference type="RefSeq" id="WP_424446886.1">
    <property type="nucleotide sequence ID" value="NZ_SLZQ01000001.1"/>
</dbReference>
<evidence type="ECO:0000313" key="7">
    <source>
        <dbReference type="Proteomes" id="UP000295382"/>
    </source>
</evidence>
<comment type="subcellular location">
    <subcellularLocation>
        <location evidence="1">Cytoplasm</location>
        <location evidence="1">Cytosol</location>
    </subcellularLocation>
</comment>
<dbReference type="Proteomes" id="UP000295382">
    <property type="component" value="Unassembled WGS sequence"/>
</dbReference>
<dbReference type="Gene3D" id="1.20.58.380">
    <property type="entry name" value="Flagellar protein flit"/>
    <property type="match status" value="1"/>
</dbReference>
<keyword evidence="6" id="KW-0966">Cell projection</keyword>
<dbReference type="EMBL" id="SLZQ01000001">
    <property type="protein sequence ID" value="TCS39191.1"/>
    <property type="molecule type" value="Genomic_DNA"/>
</dbReference>
<dbReference type="InterPro" id="IPR008622">
    <property type="entry name" value="FliT"/>
</dbReference>
<dbReference type="Pfam" id="PF05400">
    <property type="entry name" value="FliT"/>
    <property type="match status" value="1"/>
</dbReference>
<gene>
    <name evidence="6" type="ORF">EDC30_101142</name>
</gene>
<comment type="caution">
    <text evidence="6">The sequence shown here is derived from an EMBL/GenBank/DDBJ whole genome shotgun (WGS) entry which is preliminary data.</text>
</comment>
<keyword evidence="4" id="KW-0143">Chaperone</keyword>
<evidence type="ECO:0000256" key="5">
    <source>
        <dbReference type="ARBA" id="ARBA00093797"/>
    </source>
</evidence>
<keyword evidence="6" id="KW-0282">Flagellum</keyword>
<keyword evidence="7" id="KW-1185">Reference proteome</keyword>
<organism evidence="6 7">
    <name type="scientific">Paucimonas lemoignei</name>
    <name type="common">Pseudomonas lemoignei</name>
    <dbReference type="NCBI Taxonomy" id="29443"/>
    <lineage>
        <taxon>Bacteria</taxon>
        <taxon>Pseudomonadati</taxon>
        <taxon>Pseudomonadota</taxon>
        <taxon>Betaproteobacteria</taxon>
        <taxon>Burkholderiales</taxon>
        <taxon>Burkholderiaceae</taxon>
        <taxon>Paucimonas</taxon>
    </lineage>
</organism>
<protein>
    <recommendedName>
        <fullName evidence="5">Flagellar protein FliT</fullName>
    </recommendedName>
</protein>
<reference evidence="6 7" key="1">
    <citation type="submission" date="2019-03" db="EMBL/GenBank/DDBJ databases">
        <title>Genomic Encyclopedia of Type Strains, Phase IV (KMG-IV): sequencing the most valuable type-strain genomes for metagenomic binning, comparative biology and taxonomic classification.</title>
        <authorList>
            <person name="Goeker M."/>
        </authorList>
    </citation>
    <scope>NUCLEOTIDE SEQUENCE [LARGE SCALE GENOMIC DNA]</scope>
    <source>
        <strain evidence="6 7">DSM 7445</strain>
    </source>
</reference>
<proteinExistence type="predicted"/>
<evidence type="ECO:0000256" key="1">
    <source>
        <dbReference type="ARBA" id="ARBA00004514"/>
    </source>
</evidence>